<dbReference type="AlphaFoldDB" id="A0A915IK78"/>
<sequence length="74" mass="9349">MDSLSREFLRDFAKEKPFFVENIFMMDYRITRQKPTFGKHFYRIIQEKHEKIDSTKKPKFLHKKLYRKLYREED</sequence>
<protein>
    <submittedName>
        <fullName evidence="2">Uncharacterized protein</fullName>
    </submittedName>
</protein>
<evidence type="ECO:0000313" key="2">
    <source>
        <dbReference type="WBParaSite" id="nRc.2.0.1.t13807-RA"/>
    </source>
</evidence>
<proteinExistence type="predicted"/>
<evidence type="ECO:0000313" key="1">
    <source>
        <dbReference type="Proteomes" id="UP000887565"/>
    </source>
</evidence>
<keyword evidence="1" id="KW-1185">Reference proteome</keyword>
<dbReference type="Proteomes" id="UP000887565">
    <property type="component" value="Unplaced"/>
</dbReference>
<accession>A0A915IK78</accession>
<dbReference type="WBParaSite" id="nRc.2.0.1.t13807-RA">
    <property type="protein sequence ID" value="nRc.2.0.1.t13807-RA"/>
    <property type="gene ID" value="nRc.2.0.1.g13807"/>
</dbReference>
<organism evidence="1 2">
    <name type="scientific">Romanomermis culicivorax</name>
    <name type="common">Nematode worm</name>
    <dbReference type="NCBI Taxonomy" id="13658"/>
    <lineage>
        <taxon>Eukaryota</taxon>
        <taxon>Metazoa</taxon>
        <taxon>Ecdysozoa</taxon>
        <taxon>Nematoda</taxon>
        <taxon>Enoplea</taxon>
        <taxon>Dorylaimia</taxon>
        <taxon>Mermithida</taxon>
        <taxon>Mermithoidea</taxon>
        <taxon>Mermithidae</taxon>
        <taxon>Romanomermis</taxon>
    </lineage>
</organism>
<name>A0A915IK78_ROMCU</name>
<reference evidence="2" key="1">
    <citation type="submission" date="2022-11" db="UniProtKB">
        <authorList>
            <consortium name="WormBaseParasite"/>
        </authorList>
    </citation>
    <scope>IDENTIFICATION</scope>
</reference>